<dbReference type="AlphaFoldDB" id="E9GXX4"/>
<name>E9GXX4_DAPPU</name>
<dbReference type="InParanoid" id="E9GXX4"/>
<keyword evidence="3" id="KW-1185">Reference proteome</keyword>
<dbReference type="KEGG" id="dpx:DAPPUDRAFT_306686"/>
<gene>
    <name evidence="2" type="ORF">DAPPUDRAFT_306686</name>
</gene>
<organism evidence="2 3">
    <name type="scientific">Daphnia pulex</name>
    <name type="common">Water flea</name>
    <dbReference type="NCBI Taxonomy" id="6669"/>
    <lineage>
        <taxon>Eukaryota</taxon>
        <taxon>Metazoa</taxon>
        <taxon>Ecdysozoa</taxon>
        <taxon>Arthropoda</taxon>
        <taxon>Crustacea</taxon>
        <taxon>Branchiopoda</taxon>
        <taxon>Diplostraca</taxon>
        <taxon>Cladocera</taxon>
        <taxon>Anomopoda</taxon>
        <taxon>Daphniidae</taxon>
        <taxon>Daphnia</taxon>
    </lineage>
</organism>
<evidence type="ECO:0000256" key="1">
    <source>
        <dbReference type="SAM" id="SignalP"/>
    </source>
</evidence>
<dbReference type="Gene3D" id="3.30.30.180">
    <property type="match status" value="1"/>
</dbReference>
<dbReference type="OrthoDB" id="6384015at2759"/>
<dbReference type="HOGENOM" id="CLU_2017520_0_0_1"/>
<protein>
    <recommendedName>
        <fullName evidence="4">Apple domain-containing protein</fullName>
    </recommendedName>
</protein>
<feature type="signal peptide" evidence="1">
    <location>
        <begin position="1"/>
        <end position="27"/>
    </location>
</feature>
<accession>E9GXX4</accession>
<dbReference type="Proteomes" id="UP000000305">
    <property type="component" value="Unassembled WGS sequence"/>
</dbReference>
<keyword evidence="1" id="KW-0732">Signal</keyword>
<sequence length="123" mass="13983">MSAAQCNKIFLISAVLVMVAAILPAEAIRTWDDWHNGDDGIKWMYNCEFPGAWTLEAKEFNSDYSPMEESKCGRACIDRRGCNSFVFREGTCFLKSSSIPGSYKPYRLCNQCDSCGFLPWKFH</sequence>
<evidence type="ECO:0000313" key="3">
    <source>
        <dbReference type="Proteomes" id="UP000000305"/>
    </source>
</evidence>
<reference evidence="2 3" key="1">
    <citation type="journal article" date="2011" name="Science">
        <title>The ecoresponsive genome of Daphnia pulex.</title>
        <authorList>
            <person name="Colbourne J.K."/>
            <person name="Pfrender M.E."/>
            <person name="Gilbert D."/>
            <person name="Thomas W.K."/>
            <person name="Tucker A."/>
            <person name="Oakley T.H."/>
            <person name="Tokishita S."/>
            <person name="Aerts A."/>
            <person name="Arnold G.J."/>
            <person name="Basu M.K."/>
            <person name="Bauer D.J."/>
            <person name="Caceres C.E."/>
            <person name="Carmel L."/>
            <person name="Casola C."/>
            <person name="Choi J.H."/>
            <person name="Detter J.C."/>
            <person name="Dong Q."/>
            <person name="Dusheyko S."/>
            <person name="Eads B.D."/>
            <person name="Frohlich T."/>
            <person name="Geiler-Samerotte K.A."/>
            <person name="Gerlach D."/>
            <person name="Hatcher P."/>
            <person name="Jogdeo S."/>
            <person name="Krijgsveld J."/>
            <person name="Kriventseva E.V."/>
            <person name="Kultz D."/>
            <person name="Laforsch C."/>
            <person name="Lindquist E."/>
            <person name="Lopez J."/>
            <person name="Manak J.R."/>
            <person name="Muller J."/>
            <person name="Pangilinan J."/>
            <person name="Patwardhan R.P."/>
            <person name="Pitluck S."/>
            <person name="Pritham E.J."/>
            <person name="Rechtsteiner A."/>
            <person name="Rho M."/>
            <person name="Rogozin I.B."/>
            <person name="Sakarya O."/>
            <person name="Salamov A."/>
            <person name="Schaack S."/>
            <person name="Shapiro H."/>
            <person name="Shiga Y."/>
            <person name="Skalitzky C."/>
            <person name="Smith Z."/>
            <person name="Souvorov A."/>
            <person name="Sung W."/>
            <person name="Tang Z."/>
            <person name="Tsuchiya D."/>
            <person name="Tu H."/>
            <person name="Vos H."/>
            <person name="Wang M."/>
            <person name="Wolf Y.I."/>
            <person name="Yamagata H."/>
            <person name="Yamada T."/>
            <person name="Ye Y."/>
            <person name="Shaw J.R."/>
            <person name="Andrews J."/>
            <person name="Crease T.J."/>
            <person name="Tang H."/>
            <person name="Lucas S.M."/>
            <person name="Robertson H.M."/>
            <person name="Bork P."/>
            <person name="Koonin E.V."/>
            <person name="Zdobnov E.M."/>
            <person name="Grigoriev I.V."/>
            <person name="Lynch M."/>
            <person name="Boore J.L."/>
        </authorList>
    </citation>
    <scope>NUCLEOTIDE SEQUENCE [LARGE SCALE GENOMIC DNA]</scope>
</reference>
<evidence type="ECO:0008006" key="4">
    <source>
        <dbReference type="Google" id="ProtNLM"/>
    </source>
</evidence>
<feature type="chain" id="PRO_5003241369" description="Apple domain-containing protein" evidence="1">
    <location>
        <begin position="28"/>
        <end position="123"/>
    </location>
</feature>
<evidence type="ECO:0000313" key="2">
    <source>
        <dbReference type="EMBL" id="EFX75735.1"/>
    </source>
</evidence>
<dbReference type="EMBL" id="GL732573">
    <property type="protein sequence ID" value="EFX75735.1"/>
    <property type="molecule type" value="Genomic_DNA"/>
</dbReference>
<proteinExistence type="predicted"/>